<evidence type="ECO:0000256" key="1">
    <source>
        <dbReference type="SAM" id="Coils"/>
    </source>
</evidence>
<protein>
    <recommendedName>
        <fullName evidence="4">Phage tail tape measure protein</fullName>
    </recommendedName>
</protein>
<gene>
    <name evidence="2" type="ORF">GCM10022392_14530</name>
</gene>
<name>A0ABP7WNS3_9SPHI</name>
<proteinExistence type="predicted"/>
<keyword evidence="3" id="KW-1185">Reference proteome</keyword>
<keyword evidence="1" id="KW-0175">Coiled coil</keyword>
<dbReference type="Proteomes" id="UP001500841">
    <property type="component" value="Unassembled WGS sequence"/>
</dbReference>
<sequence length="667" mass="74779">MSNQNFNIDVNVNADGLRKISQVNTAFDDLRSSIDGLNNSVSSLNKIQASYNEQNQKTVTWGTKIKAGLINLYDTFEKFGKIIKLAAEGLGGWEGILAGTFTLITTYGPQILDFLGQMFQSDKAKEAAQALKDYKAVMESYIDNISVELAKVQMLVNVANDEKLSKENRIEAIKKLNSLSPEYLKNLTLENSKTKEGKELLDDYIASLNRKAMEEAIQSKRAEYIKQRLELKPDYDKARKDRDDYYNGTKIRTGKGMPYTENGIPISGGVDEKVAAENRFTELANKDKSILKQLQILDAELADQLQKYKPKQILNQAHDKQYWETELAKKEVQLAKLDATAKNFDQKASSIKRSISKINKILSNYNVDINIPKTHKDNKQAKTKFEPIQQLEIKSTDFAKNFEQQQQQYDIEYDALKDQLDKKLIAETEFNVKSQQLKEKYRKGIGGTILNYHETELAGIIQLQGQVVNQERKTLTKLEEDRKKHNQELKDFELQTTQEVSNAAFSILQNSIKSQSEAKIKQLEAQKASELNNSSLTATQKKAIEDKYTKKEAGEKTKAFKAEQRASLLQAVINGALAITKATSQSGILAPFVIPGIIAETAIQVATIAAQKAPQYAKGGVHYQSDGRGALLPGYSRTDNMNAYLRSGEAVVVSEAMRDPWARLAAA</sequence>
<dbReference type="EMBL" id="BAABCV010000004">
    <property type="protein sequence ID" value="GAA4093204.1"/>
    <property type="molecule type" value="Genomic_DNA"/>
</dbReference>
<organism evidence="2 3">
    <name type="scientific">Mucilaginibacter panaciglaebae</name>
    <dbReference type="NCBI Taxonomy" id="502331"/>
    <lineage>
        <taxon>Bacteria</taxon>
        <taxon>Pseudomonadati</taxon>
        <taxon>Bacteroidota</taxon>
        <taxon>Sphingobacteriia</taxon>
        <taxon>Sphingobacteriales</taxon>
        <taxon>Sphingobacteriaceae</taxon>
        <taxon>Mucilaginibacter</taxon>
    </lineage>
</organism>
<feature type="coiled-coil region" evidence="1">
    <location>
        <begin position="468"/>
        <end position="533"/>
    </location>
</feature>
<evidence type="ECO:0000313" key="3">
    <source>
        <dbReference type="Proteomes" id="UP001500841"/>
    </source>
</evidence>
<accession>A0ABP7WNS3</accession>
<reference evidence="3" key="1">
    <citation type="journal article" date="2019" name="Int. J. Syst. Evol. Microbiol.">
        <title>The Global Catalogue of Microorganisms (GCM) 10K type strain sequencing project: providing services to taxonomists for standard genome sequencing and annotation.</title>
        <authorList>
            <consortium name="The Broad Institute Genomics Platform"/>
            <consortium name="The Broad Institute Genome Sequencing Center for Infectious Disease"/>
            <person name="Wu L."/>
            <person name="Ma J."/>
        </authorList>
    </citation>
    <scope>NUCLEOTIDE SEQUENCE [LARGE SCALE GENOMIC DNA]</scope>
    <source>
        <strain evidence="3">JCM 17085</strain>
    </source>
</reference>
<dbReference type="RefSeq" id="WP_345102334.1">
    <property type="nucleotide sequence ID" value="NZ_BAABCV010000004.1"/>
</dbReference>
<feature type="coiled-coil region" evidence="1">
    <location>
        <begin position="388"/>
        <end position="419"/>
    </location>
</feature>
<evidence type="ECO:0008006" key="4">
    <source>
        <dbReference type="Google" id="ProtNLM"/>
    </source>
</evidence>
<evidence type="ECO:0000313" key="2">
    <source>
        <dbReference type="EMBL" id="GAA4093204.1"/>
    </source>
</evidence>
<comment type="caution">
    <text evidence="2">The sequence shown here is derived from an EMBL/GenBank/DDBJ whole genome shotgun (WGS) entry which is preliminary data.</text>
</comment>